<gene>
    <name evidence="7" type="ORF">NA57DRAFT_30789</name>
</gene>
<evidence type="ECO:0000256" key="2">
    <source>
        <dbReference type="ARBA" id="ARBA00022946"/>
    </source>
</evidence>
<dbReference type="GO" id="GO:0005759">
    <property type="term" value="C:mitochondrial matrix"/>
    <property type="evidence" value="ECO:0007669"/>
    <property type="project" value="UniProtKB-SubCell"/>
</dbReference>
<dbReference type="OrthoDB" id="191995at2759"/>
<comment type="caution">
    <text evidence="7">The sequence shown here is derived from an EMBL/GenBank/DDBJ whole genome shotgun (WGS) entry which is preliminary data.</text>
</comment>
<evidence type="ECO:0000259" key="6">
    <source>
        <dbReference type="Pfam" id="PF25455"/>
    </source>
</evidence>
<dbReference type="InterPro" id="IPR045179">
    <property type="entry name" value="YgfZ/GcvT"/>
</dbReference>
<dbReference type="Pfam" id="PF25455">
    <property type="entry name" value="Beta-barrel_CAF17_C"/>
    <property type="match status" value="1"/>
</dbReference>
<keyword evidence="2" id="KW-0809">Transit peptide</keyword>
<accession>A0A9P4MC17</accession>
<dbReference type="PANTHER" id="PTHR22602:SF0">
    <property type="entry name" value="TRANSFERASE CAF17, MITOCHONDRIAL-RELATED"/>
    <property type="match status" value="1"/>
</dbReference>
<evidence type="ECO:0000313" key="7">
    <source>
        <dbReference type="EMBL" id="KAF2104935.1"/>
    </source>
</evidence>
<dbReference type="Gene3D" id="2.40.30.160">
    <property type="match status" value="1"/>
</dbReference>
<dbReference type="InterPro" id="IPR027266">
    <property type="entry name" value="TrmE/GcvT-like"/>
</dbReference>
<comment type="similarity">
    <text evidence="4">Belongs to the GcvT family. CAF17/IBA57 subfamily.</text>
</comment>
<dbReference type="Proteomes" id="UP000799772">
    <property type="component" value="Unassembled WGS sequence"/>
</dbReference>
<comment type="subcellular location">
    <subcellularLocation>
        <location evidence="1">Mitochondrion matrix</location>
    </subcellularLocation>
</comment>
<dbReference type="Gene3D" id="3.30.1360.120">
    <property type="entry name" value="Probable tRNA modification gtpase trme, domain 1"/>
    <property type="match status" value="1"/>
</dbReference>
<dbReference type="PANTHER" id="PTHR22602">
    <property type="entry name" value="TRANSFERASE CAF17, MITOCHONDRIAL-RELATED"/>
    <property type="match status" value="1"/>
</dbReference>
<keyword evidence="8" id="KW-1185">Reference proteome</keyword>
<evidence type="ECO:0000256" key="4">
    <source>
        <dbReference type="ARBA" id="ARBA00093447"/>
    </source>
</evidence>
<dbReference type="AlphaFoldDB" id="A0A9P4MC17"/>
<name>A0A9P4MC17_9PEZI</name>
<keyword evidence="3" id="KW-0496">Mitochondrion</keyword>
<reference evidence="7" key="1">
    <citation type="journal article" date="2020" name="Stud. Mycol.">
        <title>101 Dothideomycetes genomes: a test case for predicting lifestyles and emergence of pathogens.</title>
        <authorList>
            <person name="Haridas S."/>
            <person name="Albert R."/>
            <person name="Binder M."/>
            <person name="Bloem J."/>
            <person name="Labutti K."/>
            <person name="Salamov A."/>
            <person name="Andreopoulos B."/>
            <person name="Baker S."/>
            <person name="Barry K."/>
            <person name="Bills G."/>
            <person name="Bluhm B."/>
            <person name="Cannon C."/>
            <person name="Castanera R."/>
            <person name="Culley D."/>
            <person name="Daum C."/>
            <person name="Ezra D."/>
            <person name="Gonzalez J."/>
            <person name="Henrissat B."/>
            <person name="Kuo A."/>
            <person name="Liang C."/>
            <person name="Lipzen A."/>
            <person name="Lutzoni F."/>
            <person name="Magnuson J."/>
            <person name="Mondo S."/>
            <person name="Nolan M."/>
            <person name="Ohm R."/>
            <person name="Pangilinan J."/>
            <person name="Park H.-J."/>
            <person name="Ramirez L."/>
            <person name="Alfaro M."/>
            <person name="Sun H."/>
            <person name="Tritt A."/>
            <person name="Yoshinaga Y."/>
            <person name="Zwiers L.-H."/>
            <person name="Turgeon B."/>
            <person name="Goodwin S."/>
            <person name="Spatafora J."/>
            <person name="Crous P."/>
            <person name="Grigoriev I."/>
        </authorList>
    </citation>
    <scope>NUCLEOTIDE SEQUENCE</scope>
    <source>
        <strain evidence="7">CBS 133067</strain>
    </source>
</reference>
<dbReference type="SUPFAM" id="SSF103025">
    <property type="entry name" value="Folate-binding domain"/>
    <property type="match status" value="1"/>
</dbReference>
<evidence type="ECO:0000256" key="1">
    <source>
        <dbReference type="ARBA" id="ARBA00004305"/>
    </source>
</evidence>
<dbReference type="InterPro" id="IPR017703">
    <property type="entry name" value="YgfZ/GCV_T_CS"/>
</dbReference>
<evidence type="ECO:0000256" key="5">
    <source>
        <dbReference type="ARBA" id="ARBA00093637"/>
    </source>
</evidence>
<evidence type="ECO:0000256" key="3">
    <source>
        <dbReference type="ARBA" id="ARBA00023128"/>
    </source>
</evidence>
<organism evidence="7 8">
    <name type="scientific">Rhizodiscina lignyota</name>
    <dbReference type="NCBI Taxonomy" id="1504668"/>
    <lineage>
        <taxon>Eukaryota</taxon>
        <taxon>Fungi</taxon>
        <taxon>Dikarya</taxon>
        <taxon>Ascomycota</taxon>
        <taxon>Pezizomycotina</taxon>
        <taxon>Dothideomycetes</taxon>
        <taxon>Pleosporomycetidae</taxon>
        <taxon>Aulographales</taxon>
        <taxon>Rhizodiscinaceae</taxon>
        <taxon>Rhizodiscina</taxon>
    </lineage>
</organism>
<dbReference type="GO" id="GO:0016226">
    <property type="term" value="P:iron-sulfur cluster assembly"/>
    <property type="evidence" value="ECO:0007669"/>
    <property type="project" value="TreeGrafter"/>
</dbReference>
<protein>
    <recommendedName>
        <fullName evidence="5">Iron-sulfur cluster assembly factor IBA57 homolog, mitochondrial</fullName>
    </recommendedName>
</protein>
<proteinExistence type="inferred from homology"/>
<dbReference type="InterPro" id="IPR057460">
    <property type="entry name" value="CAF17_C"/>
</dbReference>
<dbReference type="NCBIfam" id="TIGR03317">
    <property type="entry name" value="ygfZ_signature"/>
    <property type="match status" value="1"/>
</dbReference>
<sequence length="350" mass="39156">MRGIIPRRPTLCTRCLLSLRRAYGTTLPPQPPRSGIARLTNRRLVSLHGPDAPKFLFGLTTNNLHPSWTSGWYSAFLTAQGRVLWDVFIYPTSCTGKGRDEGDWSCFIEVDAGEVESLVKHLKRHKLRSKVTIRAVDEGEWSVFAAWDDFARTLEALAQTGMPDSLTETDIPTYTLRRYLHGIPEGQAEILRESALPQESDIDFMNGIDFKKGCYVGQELTIRTHHTGVVRKRILPVQLYDASDAAPEELAYREDWAGGVALTGANIKKAQGKVRSAGKFLAGVGNVGLGLCRLEMMTDVQLTAEGGTYKPGDEFEVDAQEGEKRIRIKPFIPGWMKDRLQIREAPRRVE</sequence>
<dbReference type="EMBL" id="ML978121">
    <property type="protein sequence ID" value="KAF2104935.1"/>
    <property type="molecule type" value="Genomic_DNA"/>
</dbReference>
<evidence type="ECO:0000313" key="8">
    <source>
        <dbReference type="Proteomes" id="UP000799772"/>
    </source>
</evidence>
<feature type="domain" description="CAF17 C-terminal" evidence="6">
    <location>
        <begin position="231"/>
        <end position="337"/>
    </location>
</feature>